<keyword evidence="1 2" id="KW-0413">Isomerase</keyword>
<dbReference type="NCBIfam" id="TIGR04378">
    <property type="entry name" value="myo_inos_iolB"/>
    <property type="match status" value="1"/>
</dbReference>
<reference evidence="2" key="1">
    <citation type="submission" date="2020-10" db="EMBL/GenBank/DDBJ databases">
        <title>ChiBAC.</title>
        <authorList>
            <person name="Zenner C."/>
            <person name="Hitch T.C.A."/>
            <person name="Clavel T."/>
        </authorList>
    </citation>
    <scope>NUCLEOTIDE SEQUENCE</scope>
    <source>
        <strain evidence="2">DSM 107454</strain>
    </source>
</reference>
<dbReference type="Proteomes" id="UP000806542">
    <property type="component" value="Unassembled WGS sequence"/>
</dbReference>
<evidence type="ECO:0000313" key="3">
    <source>
        <dbReference type="Proteomes" id="UP000806542"/>
    </source>
</evidence>
<evidence type="ECO:0000313" key="2">
    <source>
        <dbReference type="EMBL" id="MBE5040733.1"/>
    </source>
</evidence>
<dbReference type="GO" id="GO:0008880">
    <property type="term" value="F:glucuronate isomerase activity"/>
    <property type="evidence" value="ECO:0007669"/>
    <property type="project" value="InterPro"/>
</dbReference>
<dbReference type="InterPro" id="IPR014710">
    <property type="entry name" value="RmlC-like_jellyroll"/>
</dbReference>
<comment type="caution">
    <text evidence="2">The sequence shown here is derived from an EMBL/GenBank/DDBJ whole genome shotgun (WGS) entry which is preliminary data.</text>
</comment>
<protein>
    <submittedName>
        <fullName evidence="2">5-deoxy-glucuronate isomerase</fullName>
        <ecNumber evidence="2">5.3.1.30</ecNumber>
    </submittedName>
</protein>
<dbReference type="EMBL" id="JADCKB010000021">
    <property type="protein sequence ID" value="MBE5040733.1"/>
    <property type="molecule type" value="Genomic_DNA"/>
</dbReference>
<dbReference type="InterPro" id="IPR024203">
    <property type="entry name" value="Deoxy-glucuronate_isom_IolB"/>
</dbReference>
<dbReference type="GO" id="GO:0102482">
    <property type="term" value="F:5-deoxy-D-glucuronate isomerase activity"/>
    <property type="evidence" value="ECO:0007669"/>
    <property type="project" value="UniProtKB-EC"/>
</dbReference>
<proteinExistence type="predicted"/>
<sequence>MNLKRTWNKKYGKSVIYAKENSGCQKVEIDMLRLRDGETKGYKEKDKEYALVVLGGKCTVTGEDFSFKNVGKRKDVFDGPATCVYLPANQPFSVTAVGEVSIAVCKSPSVSRRKPILIQPEDVVIKQLGKPGWEREAHFILDERTEADMLYIGEAFVKGGQWASYPPHKHDDDNMPTEAETEEIYYYEFKKPQGFGVQRVYTMEGDIDEIYTVKSGDFVEIPKGYHPFHAAPGYDNYYLWVMAGKDRGFFMTTDQDHAWLNQ</sequence>
<dbReference type="RefSeq" id="WP_226393286.1">
    <property type="nucleotide sequence ID" value="NZ_JADCKB010000021.1"/>
</dbReference>
<dbReference type="EC" id="5.3.1.30" evidence="2"/>
<name>A0A9D5M396_9FIRM</name>
<accession>A0A9D5M396</accession>
<dbReference type="PANTHER" id="PTHR39193:SF1">
    <property type="entry name" value="5-DEOXY-GLUCURONATE ISOMERASE"/>
    <property type="match status" value="1"/>
</dbReference>
<dbReference type="AlphaFoldDB" id="A0A9D5M396"/>
<dbReference type="InterPro" id="IPR011051">
    <property type="entry name" value="RmlC_Cupin_sf"/>
</dbReference>
<dbReference type="CDD" id="cd02208">
    <property type="entry name" value="cupin_RmlC-like"/>
    <property type="match status" value="1"/>
</dbReference>
<dbReference type="Gene3D" id="2.60.120.10">
    <property type="entry name" value="Jelly Rolls"/>
    <property type="match status" value="2"/>
</dbReference>
<dbReference type="SUPFAM" id="SSF51182">
    <property type="entry name" value="RmlC-like cupins"/>
    <property type="match status" value="1"/>
</dbReference>
<dbReference type="PIRSF" id="PIRSF036628">
    <property type="entry name" value="IolB"/>
    <property type="match status" value="1"/>
</dbReference>
<evidence type="ECO:0000256" key="1">
    <source>
        <dbReference type="ARBA" id="ARBA00023235"/>
    </source>
</evidence>
<dbReference type="GO" id="GO:0019310">
    <property type="term" value="P:inositol catabolic process"/>
    <property type="evidence" value="ECO:0007669"/>
    <property type="project" value="InterPro"/>
</dbReference>
<keyword evidence="3" id="KW-1185">Reference proteome</keyword>
<gene>
    <name evidence="2" type="primary">iolB</name>
    <name evidence="2" type="ORF">INF28_09710</name>
</gene>
<dbReference type="PANTHER" id="PTHR39193">
    <property type="entry name" value="5-DEOXY-GLUCURONATE ISOMERASE"/>
    <property type="match status" value="1"/>
</dbReference>
<dbReference type="InterPro" id="IPR021120">
    <property type="entry name" value="KduI/IolB_isomerase"/>
</dbReference>
<organism evidence="2 3">
    <name type="scientific">Ructibacterium gallinarum</name>
    <dbReference type="NCBI Taxonomy" id="2779355"/>
    <lineage>
        <taxon>Bacteria</taxon>
        <taxon>Bacillati</taxon>
        <taxon>Bacillota</taxon>
        <taxon>Clostridia</taxon>
        <taxon>Eubacteriales</taxon>
        <taxon>Oscillospiraceae</taxon>
        <taxon>Ructibacterium</taxon>
    </lineage>
</organism>
<dbReference type="Pfam" id="PF04962">
    <property type="entry name" value="KduI"/>
    <property type="match status" value="1"/>
</dbReference>